<sequence>MEILTVGGWQLYTAAFMSGSLDRSVKLWDLRVNACQGSEVEPWELSRRHYVLRQSDNGFVCRYPDPDPALTDPTFYYPDPDSAPPDIQIFRSDPDRISDRIRISDKSLRPNSISTAD</sequence>
<name>A0A8S9LJB6_BRACR</name>
<gene>
    <name evidence="2" type="ORF">F2Q68_00046570</name>
</gene>
<feature type="repeat" description="WD" evidence="1">
    <location>
        <begin position="16"/>
        <end position="31"/>
    </location>
</feature>
<organism evidence="2 3">
    <name type="scientific">Brassica cretica</name>
    <name type="common">Mustard</name>
    <dbReference type="NCBI Taxonomy" id="69181"/>
    <lineage>
        <taxon>Eukaryota</taxon>
        <taxon>Viridiplantae</taxon>
        <taxon>Streptophyta</taxon>
        <taxon>Embryophyta</taxon>
        <taxon>Tracheophyta</taxon>
        <taxon>Spermatophyta</taxon>
        <taxon>Magnoliopsida</taxon>
        <taxon>eudicotyledons</taxon>
        <taxon>Gunneridae</taxon>
        <taxon>Pentapetalae</taxon>
        <taxon>rosids</taxon>
        <taxon>malvids</taxon>
        <taxon>Brassicales</taxon>
        <taxon>Brassicaceae</taxon>
        <taxon>Brassiceae</taxon>
        <taxon>Brassica</taxon>
    </lineage>
</organism>
<dbReference type="AlphaFoldDB" id="A0A8S9LJB6"/>
<accession>A0A8S9LJB6</accession>
<dbReference type="EMBL" id="QGKW02000276">
    <property type="protein sequence ID" value="KAF2607225.1"/>
    <property type="molecule type" value="Genomic_DNA"/>
</dbReference>
<keyword evidence="1" id="KW-0853">WD repeat</keyword>
<dbReference type="PROSITE" id="PS50082">
    <property type="entry name" value="WD_REPEATS_2"/>
    <property type="match status" value="1"/>
</dbReference>
<evidence type="ECO:0000313" key="3">
    <source>
        <dbReference type="Proteomes" id="UP000712281"/>
    </source>
</evidence>
<reference evidence="2" key="1">
    <citation type="submission" date="2019-12" db="EMBL/GenBank/DDBJ databases">
        <title>Genome sequencing and annotation of Brassica cretica.</title>
        <authorList>
            <person name="Studholme D.J."/>
            <person name="Sarris P.F."/>
        </authorList>
    </citation>
    <scope>NUCLEOTIDE SEQUENCE</scope>
    <source>
        <strain evidence="2">PFS-001/15</strain>
        <tissue evidence="2">Leaf</tissue>
    </source>
</reference>
<protein>
    <submittedName>
        <fullName evidence="2">Uncharacterized protein</fullName>
    </submittedName>
</protein>
<evidence type="ECO:0000313" key="2">
    <source>
        <dbReference type="EMBL" id="KAF2607225.1"/>
    </source>
</evidence>
<dbReference type="Proteomes" id="UP000712281">
    <property type="component" value="Unassembled WGS sequence"/>
</dbReference>
<comment type="caution">
    <text evidence="2">The sequence shown here is derived from an EMBL/GenBank/DDBJ whole genome shotgun (WGS) entry which is preliminary data.</text>
</comment>
<dbReference type="InterPro" id="IPR001680">
    <property type="entry name" value="WD40_rpt"/>
</dbReference>
<evidence type="ECO:0000256" key="1">
    <source>
        <dbReference type="PROSITE-ProRule" id="PRU00221"/>
    </source>
</evidence>
<proteinExistence type="predicted"/>